<comment type="caution">
    <text evidence="2">The sequence shown here is derived from an EMBL/GenBank/DDBJ whole genome shotgun (WGS) entry which is preliminary data.</text>
</comment>
<keyword evidence="3" id="KW-1185">Reference proteome</keyword>
<gene>
    <name evidence="2" type="ORF">Rhe02_41740</name>
</gene>
<organism evidence="2 3">
    <name type="scientific">Rhizocola hellebori</name>
    <dbReference type="NCBI Taxonomy" id="1392758"/>
    <lineage>
        <taxon>Bacteria</taxon>
        <taxon>Bacillati</taxon>
        <taxon>Actinomycetota</taxon>
        <taxon>Actinomycetes</taxon>
        <taxon>Micromonosporales</taxon>
        <taxon>Micromonosporaceae</taxon>
        <taxon>Rhizocola</taxon>
    </lineage>
</organism>
<dbReference type="Proteomes" id="UP000612899">
    <property type="component" value="Unassembled WGS sequence"/>
</dbReference>
<evidence type="ECO:0000256" key="1">
    <source>
        <dbReference type="SAM" id="Phobius"/>
    </source>
</evidence>
<dbReference type="InterPro" id="IPR006059">
    <property type="entry name" value="SBP"/>
</dbReference>
<name>A0A8J3QA22_9ACTN</name>
<dbReference type="AlphaFoldDB" id="A0A8J3QA22"/>
<evidence type="ECO:0000313" key="3">
    <source>
        <dbReference type="Proteomes" id="UP000612899"/>
    </source>
</evidence>
<proteinExistence type="predicted"/>
<dbReference type="RefSeq" id="WP_203909934.1">
    <property type="nucleotide sequence ID" value="NZ_BONY01000024.1"/>
</dbReference>
<protein>
    <recommendedName>
        <fullName evidence="4">Extracellular solute-binding protein</fullName>
    </recommendedName>
</protein>
<dbReference type="Pfam" id="PF01547">
    <property type="entry name" value="SBP_bac_1"/>
    <property type="match status" value="1"/>
</dbReference>
<dbReference type="EMBL" id="BONY01000024">
    <property type="protein sequence ID" value="GIH06107.1"/>
    <property type="molecule type" value="Genomic_DNA"/>
</dbReference>
<evidence type="ECO:0000313" key="2">
    <source>
        <dbReference type="EMBL" id="GIH06107.1"/>
    </source>
</evidence>
<dbReference type="Gene3D" id="3.40.190.10">
    <property type="entry name" value="Periplasmic binding protein-like II"/>
    <property type="match status" value="2"/>
</dbReference>
<keyword evidence="1" id="KW-0812">Transmembrane</keyword>
<accession>A0A8J3QA22</accession>
<sequence>MLKAAWQAARRGWGWTGFLAGVAAGTALTVLAIQIVVPQLAGTGWEPGELVILSGKDESTGGQRDQLIGRWNAMGGGRPRARLEIVDGDTNRQRAEMVKRAQGDGVRVDIYNLDVILMEEFRRFKYIRRLDDHLVTDRGSFLRNPLRTCEDSSGKLWALPFNTDAGLLYYRDDLTGPAATLNSLPALGAAIGKVLDSGASLSAGYAGQLKEYEGLTVNALEAIWAAGGQVVDGNGNVVIDSPQARDGLKWLAAGLRLGKPQIILPESRGFDERNTAEAFAAGQIAFMRNWPVWHNWLKERVTFSFSVAPSRGRVS</sequence>
<keyword evidence="1" id="KW-1133">Transmembrane helix</keyword>
<dbReference type="SUPFAM" id="SSF53850">
    <property type="entry name" value="Periplasmic binding protein-like II"/>
    <property type="match status" value="1"/>
</dbReference>
<reference evidence="2" key="1">
    <citation type="submission" date="2021-01" db="EMBL/GenBank/DDBJ databases">
        <title>Whole genome shotgun sequence of Rhizocola hellebori NBRC 109834.</title>
        <authorList>
            <person name="Komaki H."/>
            <person name="Tamura T."/>
        </authorList>
    </citation>
    <scope>NUCLEOTIDE SEQUENCE</scope>
    <source>
        <strain evidence="2">NBRC 109834</strain>
    </source>
</reference>
<feature type="transmembrane region" description="Helical" evidence="1">
    <location>
        <begin position="12"/>
        <end position="37"/>
    </location>
</feature>
<evidence type="ECO:0008006" key="4">
    <source>
        <dbReference type="Google" id="ProtNLM"/>
    </source>
</evidence>
<keyword evidence="1" id="KW-0472">Membrane</keyword>